<sequence>MARKAGGETVAPSRLSMRDNIKKVATELLIRHGYHGTSFRHIADRLDITTTNIHYHFGNKEKLVEEVVRDYVTSTCAKHKAIWEAPDRSLPQKLMDVAVFNRTRYKAFNRGRKSGQPWSLIGRLRLEGEVLSPGARESLASFTDNVQAAVRVAVQIAYDRGELVSDAPLDDIAFLLVNIVNSSSVFTQDAGNFERLEQFFEAFSRVMLSAYAPVSRPDVAAQ</sequence>
<dbReference type="PRINTS" id="PR00455">
    <property type="entry name" value="HTHTETR"/>
</dbReference>
<dbReference type="GO" id="GO:0003700">
    <property type="term" value="F:DNA-binding transcription factor activity"/>
    <property type="evidence" value="ECO:0007669"/>
    <property type="project" value="TreeGrafter"/>
</dbReference>
<evidence type="ECO:0000256" key="3">
    <source>
        <dbReference type="ARBA" id="ARBA00023125"/>
    </source>
</evidence>
<organism evidence="7 8">
    <name type="scientific">Ancylobacter polymorphus</name>
    <dbReference type="NCBI Taxonomy" id="223390"/>
    <lineage>
        <taxon>Bacteria</taxon>
        <taxon>Pseudomonadati</taxon>
        <taxon>Pseudomonadota</taxon>
        <taxon>Alphaproteobacteria</taxon>
        <taxon>Hyphomicrobiales</taxon>
        <taxon>Xanthobacteraceae</taxon>
        <taxon>Ancylobacter</taxon>
    </lineage>
</organism>
<evidence type="ECO:0000313" key="7">
    <source>
        <dbReference type="EMBL" id="UOK71487.1"/>
    </source>
</evidence>
<dbReference type="PROSITE" id="PS50977">
    <property type="entry name" value="HTH_TETR_2"/>
    <property type="match status" value="1"/>
</dbReference>
<evidence type="ECO:0000256" key="2">
    <source>
        <dbReference type="ARBA" id="ARBA00023015"/>
    </source>
</evidence>
<dbReference type="SUPFAM" id="SSF46689">
    <property type="entry name" value="Homeodomain-like"/>
    <property type="match status" value="1"/>
</dbReference>
<feature type="domain" description="HTH tetR-type" evidence="6">
    <location>
        <begin position="15"/>
        <end position="75"/>
    </location>
</feature>
<dbReference type="PANTHER" id="PTHR30055:SF175">
    <property type="entry name" value="HTH-TYPE TRANSCRIPTIONAL REPRESSOR KSTR2"/>
    <property type="match status" value="1"/>
</dbReference>
<evidence type="ECO:0000313" key="8">
    <source>
        <dbReference type="Proteomes" id="UP000831684"/>
    </source>
</evidence>
<dbReference type="EMBL" id="CP083239">
    <property type="protein sequence ID" value="UOK71487.1"/>
    <property type="molecule type" value="Genomic_DNA"/>
</dbReference>
<keyword evidence="4" id="KW-0804">Transcription</keyword>
<dbReference type="PANTHER" id="PTHR30055">
    <property type="entry name" value="HTH-TYPE TRANSCRIPTIONAL REGULATOR RUTR"/>
    <property type="match status" value="1"/>
</dbReference>
<keyword evidence="2" id="KW-0805">Transcription regulation</keyword>
<dbReference type="SUPFAM" id="SSF48498">
    <property type="entry name" value="Tetracyclin repressor-like, C-terminal domain"/>
    <property type="match status" value="1"/>
</dbReference>
<dbReference type="Proteomes" id="UP000831684">
    <property type="component" value="Chromosome"/>
</dbReference>
<evidence type="ECO:0000259" key="6">
    <source>
        <dbReference type="PROSITE" id="PS50977"/>
    </source>
</evidence>
<name>A0A9E6ZWM4_9HYPH</name>
<accession>A0A9E6ZWM4</accession>
<evidence type="ECO:0000256" key="4">
    <source>
        <dbReference type="ARBA" id="ARBA00023163"/>
    </source>
</evidence>
<dbReference type="InterPro" id="IPR050109">
    <property type="entry name" value="HTH-type_TetR-like_transc_reg"/>
</dbReference>
<dbReference type="Gene3D" id="1.10.357.10">
    <property type="entry name" value="Tetracycline Repressor, domain 2"/>
    <property type="match status" value="1"/>
</dbReference>
<dbReference type="Pfam" id="PF00440">
    <property type="entry name" value="TetR_N"/>
    <property type="match status" value="1"/>
</dbReference>
<dbReference type="KEGG" id="apol:K9D25_01795"/>
<dbReference type="GO" id="GO:0000976">
    <property type="term" value="F:transcription cis-regulatory region binding"/>
    <property type="evidence" value="ECO:0007669"/>
    <property type="project" value="TreeGrafter"/>
</dbReference>
<proteinExistence type="predicted"/>
<keyword evidence="1" id="KW-0678">Repressor</keyword>
<feature type="DNA-binding region" description="H-T-H motif" evidence="5">
    <location>
        <begin position="38"/>
        <end position="57"/>
    </location>
</feature>
<evidence type="ECO:0000256" key="5">
    <source>
        <dbReference type="PROSITE-ProRule" id="PRU00335"/>
    </source>
</evidence>
<protein>
    <submittedName>
        <fullName evidence="7">TetR/AcrR family transcriptional regulator</fullName>
    </submittedName>
</protein>
<dbReference type="InterPro" id="IPR036271">
    <property type="entry name" value="Tet_transcr_reg_TetR-rel_C_sf"/>
</dbReference>
<dbReference type="InterPro" id="IPR001647">
    <property type="entry name" value="HTH_TetR"/>
</dbReference>
<evidence type="ECO:0000256" key="1">
    <source>
        <dbReference type="ARBA" id="ARBA00022491"/>
    </source>
</evidence>
<dbReference type="RefSeq" id="WP_244378686.1">
    <property type="nucleotide sequence ID" value="NZ_CP083239.1"/>
</dbReference>
<dbReference type="Gene3D" id="1.10.10.60">
    <property type="entry name" value="Homeodomain-like"/>
    <property type="match status" value="1"/>
</dbReference>
<gene>
    <name evidence="7" type="ORF">K9D25_01795</name>
</gene>
<dbReference type="InterPro" id="IPR009057">
    <property type="entry name" value="Homeodomain-like_sf"/>
</dbReference>
<dbReference type="AlphaFoldDB" id="A0A9E6ZWM4"/>
<keyword evidence="3 5" id="KW-0238">DNA-binding</keyword>
<reference evidence="7" key="1">
    <citation type="submission" date="2021-09" db="EMBL/GenBank/DDBJ databases">
        <title>Network and meta-omics reveal the key degrader and cooperation patterns in an efficient 1,4-dioxane-degrading microbial community.</title>
        <authorList>
            <person name="Dai C."/>
        </authorList>
    </citation>
    <scope>NUCLEOTIDE SEQUENCE</scope>
    <source>
        <strain evidence="7">ZM13</strain>
    </source>
</reference>